<dbReference type="EMBL" id="WHOB01000051">
    <property type="protein sequence ID" value="NOU80611.1"/>
    <property type="molecule type" value="Genomic_DNA"/>
</dbReference>
<proteinExistence type="predicted"/>
<evidence type="ECO:0000313" key="2">
    <source>
        <dbReference type="Proteomes" id="UP000596857"/>
    </source>
</evidence>
<reference evidence="1 2" key="1">
    <citation type="submission" date="2019-10" db="EMBL/GenBank/DDBJ databases">
        <title>Description of Paenibacillus terricola sp. nov.</title>
        <authorList>
            <person name="Carlier A."/>
            <person name="Qi S."/>
        </authorList>
    </citation>
    <scope>NUCLEOTIDE SEQUENCE [LARGE SCALE GENOMIC DNA]</scope>
    <source>
        <strain evidence="1 2">LMG 31459</strain>
    </source>
</reference>
<evidence type="ECO:0000313" key="1">
    <source>
        <dbReference type="EMBL" id="NOU80611.1"/>
    </source>
</evidence>
<dbReference type="Proteomes" id="UP000596857">
    <property type="component" value="Unassembled WGS sequence"/>
</dbReference>
<sequence length="168" mass="19666">MYGKIKTNEELTQEDVNVKKEASECHEKVVQIAREAFEAEFPKVINDEYINDCLRLNLERGAKEIVITISWKVFGHFYIEKAILRHFYKYSLFGVFYFGQTKLKNLQIKKLIKRAENEVGIKPTPQEIVESSKVVKTLISQLQDSGYQVEMIHKKEIYDTSILKVKFV</sequence>
<comment type="caution">
    <text evidence="1">The sequence shown here is derived from an EMBL/GenBank/DDBJ whole genome shotgun (WGS) entry which is preliminary data.</text>
</comment>
<keyword evidence="2" id="KW-1185">Reference proteome</keyword>
<accession>A0ABX1YKZ6</accession>
<name>A0ABX1YKZ6_9BACL</name>
<organism evidence="1 2">
    <name type="scientific">Paenibacillus phytohabitans</name>
    <dbReference type="NCBI Taxonomy" id="2654978"/>
    <lineage>
        <taxon>Bacteria</taxon>
        <taxon>Bacillati</taxon>
        <taxon>Bacillota</taxon>
        <taxon>Bacilli</taxon>
        <taxon>Bacillales</taxon>
        <taxon>Paenibacillaceae</taxon>
        <taxon>Paenibacillus</taxon>
    </lineage>
</organism>
<gene>
    <name evidence="1" type="ORF">GC101_17240</name>
</gene>
<dbReference type="RefSeq" id="WP_171718243.1">
    <property type="nucleotide sequence ID" value="NZ_WHOB01000051.1"/>
</dbReference>
<protein>
    <submittedName>
        <fullName evidence="1">Uncharacterized protein</fullName>
    </submittedName>
</protein>